<keyword evidence="4" id="KW-1185">Reference proteome</keyword>
<sequence length="396" mass="44053">MPLSFLTDHTSPLMRGFADEVVARWNERRPDAPVALSVLDHEELRDRLHAGLTGESPPDVMTWFAGNRMRSLVDQGLMLDISAMWRAEGFADVYLPRFRAMTGGMGPSSFLPTSHYWWAVYYRPSVFAELGIRTTVETWQDLTDACAVLRRAGVTPFSLGARHRCPAAAWFDYLDMRLNGPAFHQDLMALRVPYTDHRVTEVFAFWQRLVEDGWFLGDPAAYDEEEAVAAVLRGEAGMTLVGAYATDEYTPPGEPDIDFFRFPLIDPGLPVGEDTPVDGYFVAGTSGAPEEATAFLAHLGSREVQQLTIERLATLPTRTDVDVARGGRHVTKGMEIVRNADHLGQFYDLDTTWELSDTGMAAFVAFLREPSRAVELLHEVEAARRELLAAPSSAPV</sequence>
<dbReference type="PANTHER" id="PTHR43649">
    <property type="entry name" value="ARABINOSE-BINDING PROTEIN-RELATED"/>
    <property type="match status" value="1"/>
</dbReference>
<keyword evidence="1" id="KW-0813">Transport</keyword>
<protein>
    <submittedName>
        <fullName evidence="2">Extracellular solute-binding protein</fullName>
    </submittedName>
    <submittedName>
        <fullName evidence="1">Multiple sugar transport system substrate-binding protein/raffinose/stachyose/melibiose transport system substrate-binding protein</fullName>
    </submittedName>
</protein>
<gene>
    <name evidence="2" type="ORF">CP982_36645</name>
    <name evidence="1" type="ORF">FHS40_004654</name>
</gene>
<accession>A0A5P2XF96</accession>
<keyword evidence="1" id="KW-0762">Sugar transport</keyword>
<name>A0A5P2XF96_STRST</name>
<reference evidence="1 4" key="2">
    <citation type="submission" date="2020-08" db="EMBL/GenBank/DDBJ databases">
        <title>Genomic Encyclopedia of Type Strains, Phase III (KMG-III): the genomes of soil and plant-associated and newly described type strains.</title>
        <authorList>
            <person name="Whitman W."/>
        </authorList>
    </citation>
    <scope>NUCLEOTIDE SEQUENCE [LARGE SCALE GENOMIC DNA]</scope>
    <source>
        <strain evidence="1 4">CECT 3146</strain>
    </source>
</reference>
<dbReference type="Gene3D" id="3.40.190.10">
    <property type="entry name" value="Periplasmic binding protein-like II"/>
    <property type="match status" value="2"/>
</dbReference>
<dbReference type="KEGG" id="sspb:CP982_36645"/>
<proteinExistence type="predicted"/>
<evidence type="ECO:0000313" key="4">
    <source>
        <dbReference type="Proteomes" id="UP000549009"/>
    </source>
</evidence>
<dbReference type="SUPFAM" id="SSF53850">
    <property type="entry name" value="Periplasmic binding protein-like II"/>
    <property type="match status" value="1"/>
</dbReference>
<dbReference type="Proteomes" id="UP000326505">
    <property type="component" value="Chromosome"/>
</dbReference>
<dbReference type="InterPro" id="IPR006059">
    <property type="entry name" value="SBP"/>
</dbReference>
<dbReference type="RefSeq" id="WP_150514409.1">
    <property type="nucleotide sequence ID" value="NZ_BMSQ01000006.1"/>
</dbReference>
<dbReference type="Pfam" id="PF01547">
    <property type="entry name" value="SBP_bac_1"/>
    <property type="match status" value="1"/>
</dbReference>
<evidence type="ECO:0000313" key="1">
    <source>
        <dbReference type="EMBL" id="MBB5105559.1"/>
    </source>
</evidence>
<dbReference type="AlphaFoldDB" id="A0A5P2XF96"/>
<dbReference type="Proteomes" id="UP000549009">
    <property type="component" value="Unassembled WGS sequence"/>
</dbReference>
<dbReference type="EMBL" id="CP023690">
    <property type="protein sequence ID" value="QEV63553.1"/>
    <property type="molecule type" value="Genomic_DNA"/>
</dbReference>
<evidence type="ECO:0000313" key="2">
    <source>
        <dbReference type="EMBL" id="QEV63553.1"/>
    </source>
</evidence>
<dbReference type="InterPro" id="IPR050490">
    <property type="entry name" value="Bact_solute-bd_prot1"/>
</dbReference>
<dbReference type="EMBL" id="JACHJD010000007">
    <property type="protein sequence ID" value="MBB5105559.1"/>
    <property type="molecule type" value="Genomic_DNA"/>
</dbReference>
<dbReference type="OrthoDB" id="8663148at2"/>
<reference evidence="2 3" key="1">
    <citation type="submission" date="2017-09" db="EMBL/GenBank/DDBJ databases">
        <authorList>
            <person name="Lee N."/>
            <person name="Cho B.-K."/>
        </authorList>
    </citation>
    <scope>NUCLEOTIDE SEQUENCE [LARGE SCALE GENOMIC DNA]</scope>
    <source>
        <strain evidence="2 3">ATCC 27465</strain>
    </source>
</reference>
<evidence type="ECO:0000313" key="3">
    <source>
        <dbReference type="Proteomes" id="UP000326505"/>
    </source>
</evidence>
<dbReference type="PANTHER" id="PTHR43649:SF14">
    <property type="entry name" value="BLR3389 PROTEIN"/>
    <property type="match status" value="1"/>
</dbReference>
<organism evidence="2 3">
    <name type="scientific">Streptomyces spectabilis</name>
    <dbReference type="NCBI Taxonomy" id="68270"/>
    <lineage>
        <taxon>Bacteria</taxon>
        <taxon>Bacillati</taxon>
        <taxon>Actinomycetota</taxon>
        <taxon>Actinomycetes</taxon>
        <taxon>Kitasatosporales</taxon>
        <taxon>Streptomycetaceae</taxon>
        <taxon>Streptomyces</taxon>
    </lineage>
</organism>